<feature type="transmembrane region" description="Helical" evidence="6">
    <location>
        <begin position="206"/>
        <end position="226"/>
    </location>
</feature>
<feature type="transmembrane region" description="Helical" evidence="6">
    <location>
        <begin position="6"/>
        <end position="35"/>
    </location>
</feature>
<dbReference type="PANTHER" id="PTHR43701:SF2">
    <property type="entry name" value="MEMBRANE TRANSPORTER PROTEIN YJNA-RELATED"/>
    <property type="match status" value="1"/>
</dbReference>
<evidence type="ECO:0000256" key="5">
    <source>
        <dbReference type="ARBA" id="ARBA00023136"/>
    </source>
</evidence>
<feature type="transmembrane region" description="Helical" evidence="6">
    <location>
        <begin position="102"/>
        <end position="119"/>
    </location>
</feature>
<sequence>MEFILFILLGFSISMLSGFFGIGGGLVLTPVLLLIGNTPIEAISTSLLYTIGTSVAGVYAHFKMKNIQWKAALIIGASGVVATQIAYPVVSWLESNGYDTTVVPILYLLLLTYFAYKMLKNENGENPVAYDATSNKQSFWKFIFIGVIAGFLSTTLGVGGGFIIVPLLIAYYGFSSKQAVATSLAGVILIVSAGFITYAVNNPINLKVGLFLIAGAIVGSQLGAKATSFFKSRSIQKLLGFLYIVTMLSLILEMIELSTVGLVVLGCYTVFINIFLLTRLLKKKVQPSHL</sequence>
<evidence type="ECO:0000313" key="7">
    <source>
        <dbReference type="EMBL" id="TYS64539.1"/>
    </source>
</evidence>
<feature type="transmembrane region" description="Helical" evidence="6">
    <location>
        <begin position="179"/>
        <end position="200"/>
    </location>
</feature>
<proteinExistence type="inferred from homology"/>
<dbReference type="PANTHER" id="PTHR43701">
    <property type="entry name" value="MEMBRANE TRANSPORTER PROTEIN MJ0441-RELATED"/>
    <property type="match status" value="1"/>
</dbReference>
<dbReference type="InterPro" id="IPR051598">
    <property type="entry name" value="TSUP/Inactive_protease-like"/>
</dbReference>
<gene>
    <name evidence="7" type="ORF">FZC76_18440</name>
</gene>
<reference evidence="7 8" key="1">
    <citation type="submission" date="2019-08" db="EMBL/GenBank/DDBJ databases">
        <title>Bacillus genomes from the desert of Cuatro Cienegas, Coahuila.</title>
        <authorList>
            <person name="Olmedo-Alvarez G."/>
        </authorList>
    </citation>
    <scope>NUCLEOTIDE SEQUENCE [LARGE SCALE GENOMIC DNA]</scope>
    <source>
        <strain evidence="7 8">CH28_1T</strain>
    </source>
</reference>
<evidence type="ECO:0000256" key="1">
    <source>
        <dbReference type="ARBA" id="ARBA00004141"/>
    </source>
</evidence>
<feature type="transmembrane region" description="Helical" evidence="6">
    <location>
        <begin position="68"/>
        <end position="90"/>
    </location>
</feature>
<feature type="transmembrane region" description="Helical" evidence="6">
    <location>
        <begin position="42"/>
        <end position="62"/>
    </location>
</feature>
<dbReference type="RefSeq" id="WP_148989643.1">
    <property type="nucleotide sequence ID" value="NZ_VTEV01000008.1"/>
</dbReference>
<evidence type="ECO:0000256" key="2">
    <source>
        <dbReference type="ARBA" id="ARBA00009142"/>
    </source>
</evidence>
<feature type="transmembrane region" description="Helical" evidence="6">
    <location>
        <begin position="261"/>
        <end position="281"/>
    </location>
</feature>
<keyword evidence="5 6" id="KW-0472">Membrane</keyword>
<name>A0A5D4SND0_9BACI</name>
<evidence type="ECO:0000256" key="3">
    <source>
        <dbReference type="ARBA" id="ARBA00022692"/>
    </source>
</evidence>
<feature type="transmembrane region" description="Helical" evidence="6">
    <location>
        <begin position="139"/>
        <end position="172"/>
    </location>
</feature>
<evidence type="ECO:0000256" key="4">
    <source>
        <dbReference type="ARBA" id="ARBA00022989"/>
    </source>
</evidence>
<evidence type="ECO:0000313" key="8">
    <source>
        <dbReference type="Proteomes" id="UP000322524"/>
    </source>
</evidence>
<keyword evidence="3 6" id="KW-0812">Transmembrane</keyword>
<comment type="similarity">
    <text evidence="2 6">Belongs to the 4-toluene sulfonate uptake permease (TSUP) (TC 2.A.102) family.</text>
</comment>
<accession>A0A5D4SND0</accession>
<dbReference type="Pfam" id="PF01925">
    <property type="entry name" value="TauE"/>
    <property type="match status" value="1"/>
</dbReference>
<comment type="subcellular location">
    <subcellularLocation>
        <location evidence="6">Cell membrane</location>
        <topology evidence="6">Multi-pass membrane protein</topology>
    </subcellularLocation>
    <subcellularLocation>
        <location evidence="1">Membrane</location>
        <topology evidence="1">Multi-pass membrane protein</topology>
    </subcellularLocation>
</comment>
<dbReference type="OrthoDB" id="2841647at2"/>
<dbReference type="GO" id="GO:0005886">
    <property type="term" value="C:plasma membrane"/>
    <property type="evidence" value="ECO:0007669"/>
    <property type="project" value="UniProtKB-SubCell"/>
</dbReference>
<dbReference type="STRING" id="79883.GCA_001636495_03824"/>
<dbReference type="AlphaFoldDB" id="A0A5D4SND0"/>
<keyword evidence="4 6" id="KW-1133">Transmembrane helix</keyword>
<protein>
    <recommendedName>
        <fullName evidence="6">Probable membrane transporter protein</fullName>
    </recommendedName>
</protein>
<evidence type="ECO:0000256" key="6">
    <source>
        <dbReference type="RuleBase" id="RU363041"/>
    </source>
</evidence>
<keyword evidence="6" id="KW-1003">Cell membrane</keyword>
<organism evidence="7 8">
    <name type="scientific">Sutcliffiella horikoshii</name>
    <dbReference type="NCBI Taxonomy" id="79883"/>
    <lineage>
        <taxon>Bacteria</taxon>
        <taxon>Bacillati</taxon>
        <taxon>Bacillota</taxon>
        <taxon>Bacilli</taxon>
        <taxon>Bacillales</taxon>
        <taxon>Bacillaceae</taxon>
        <taxon>Sutcliffiella</taxon>
    </lineage>
</organism>
<dbReference type="InterPro" id="IPR002781">
    <property type="entry name" value="TM_pro_TauE-like"/>
</dbReference>
<dbReference type="EMBL" id="VTEV01000008">
    <property type="protein sequence ID" value="TYS64539.1"/>
    <property type="molecule type" value="Genomic_DNA"/>
</dbReference>
<dbReference type="Proteomes" id="UP000322524">
    <property type="component" value="Unassembled WGS sequence"/>
</dbReference>
<comment type="caution">
    <text evidence="7">The sequence shown here is derived from an EMBL/GenBank/DDBJ whole genome shotgun (WGS) entry which is preliminary data.</text>
</comment>